<accession>A0AA36LQW8</accession>
<organism evidence="2 3">
    <name type="scientific">Yersinia mollaretii</name>
    <dbReference type="NCBI Taxonomy" id="33060"/>
    <lineage>
        <taxon>Bacteria</taxon>
        <taxon>Pseudomonadati</taxon>
        <taxon>Pseudomonadota</taxon>
        <taxon>Gammaproteobacteria</taxon>
        <taxon>Enterobacterales</taxon>
        <taxon>Yersiniaceae</taxon>
        <taxon>Yersinia</taxon>
    </lineage>
</organism>
<feature type="transmembrane region" description="Helical" evidence="1">
    <location>
        <begin position="5"/>
        <end position="22"/>
    </location>
</feature>
<keyword evidence="1" id="KW-0812">Transmembrane</keyword>
<keyword evidence="1" id="KW-0472">Membrane</keyword>
<protein>
    <submittedName>
        <fullName evidence="2">Prophage Hp1 family holin</fullName>
    </submittedName>
</protein>
<name>A0AA36LQW8_YERMO</name>
<keyword evidence="1" id="KW-1133">Transmembrane helix</keyword>
<reference evidence="2 3" key="1">
    <citation type="submission" date="2015-03" db="EMBL/GenBank/DDBJ databases">
        <authorList>
            <consortium name="Pathogen Informatics"/>
            <person name="Murphy D."/>
        </authorList>
    </citation>
    <scope>NUCLEOTIDE SEQUENCE [LARGE SCALE GENOMIC DNA]</scope>
    <source>
        <strain evidence="2 3">FE82747</strain>
    </source>
</reference>
<dbReference type="Proteomes" id="UP000040841">
    <property type="component" value="Unassembled WGS sequence"/>
</dbReference>
<comment type="caution">
    <text evidence="2">The sequence shown here is derived from an EMBL/GenBank/DDBJ whole genome shotgun (WGS) entry which is preliminary data.</text>
</comment>
<gene>
    <name evidence="2" type="ORF">ERS008502_04240</name>
</gene>
<evidence type="ECO:0000313" key="3">
    <source>
        <dbReference type="Proteomes" id="UP000040841"/>
    </source>
</evidence>
<evidence type="ECO:0000256" key="1">
    <source>
        <dbReference type="SAM" id="Phobius"/>
    </source>
</evidence>
<proteinExistence type="predicted"/>
<dbReference type="RefSeq" id="WP_049679414.1">
    <property type="nucleotide sequence ID" value="NZ_CABMMJ010000023.1"/>
</dbReference>
<dbReference type="GeneID" id="93970771"/>
<feature type="transmembrane region" description="Helical" evidence="1">
    <location>
        <begin position="28"/>
        <end position="46"/>
    </location>
</feature>
<sequence>MEEFITRLAHLLTVILVFIGALSPQDMAFYVATAAAITTCIINWYYRRKSYLLLKELGIREEVFDVLNR</sequence>
<dbReference type="EMBL" id="CQBM01000023">
    <property type="protein sequence ID" value="CNI77537.1"/>
    <property type="molecule type" value="Genomic_DNA"/>
</dbReference>
<evidence type="ECO:0000313" key="2">
    <source>
        <dbReference type="EMBL" id="CNI77537.1"/>
    </source>
</evidence>
<dbReference type="AlphaFoldDB" id="A0AA36LQW8"/>